<feature type="domain" description="Peptidase C1A papain C-terminal" evidence="2">
    <location>
        <begin position="20"/>
        <end position="180"/>
    </location>
</feature>
<name>A0A6G0WTQ3_9STRA</name>
<reference evidence="3 4" key="1">
    <citation type="submission" date="2019-07" db="EMBL/GenBank/DDBJ databases">
        <title>Genomics analysis of Aphanomyces spp. identifies a new class of oomycete effector associated with host adaptation.</title>
        <authorList>
            <person name="Gaulin E."/>
        </authorList>
    </citation>
    <scope>NUCLEOTIDE SEQUENCE [LARGE SCALE GENOMIC DNA]</scope>
    <source>
        <strain evidence="3 4">ATCC 201684</strain>
    </source>
</reference>
<keyword evidence="4" id="KW-1185">Reference proteome</keyword>
<evidence type="ECO:0000256" key="1">
    <source>
        <dbReference type="SAM" id="MobiDB-lite"/>
    </source>
</evidence>
<evidence type="ECO:0000313" key="4">
    <source>
        <dbReference type="Proteomes" id="UP000481153"/>
    </source>
</evidence>
<dbReference type="InterPro" id="IPR000668">
    <property type="entry name" value="Peptidase_C1A_C"/>
</dbReference>
<dbReference type="SMART" id="SM00645">
    <property type="entry name" value="Pept_C1"/>
    <property type="match status" value="1"/>
</dbReference>
<dbReference type="AlphaFoldDB" id="A0A6G0WTQ3"/>
<accession>A0A6G0WTQ3</accession>
<dbReference type="Pfam" id="PF00112">
    <property type="entry name" value="Peptidase_C1"/>
    <property type="match status" value="1"/>
</dbReference>
<dbReference type="VEuPathDB" id="FungiDB:AeMF1_012828"/>
<dbReference type="Gene3D" id="3.90.70.10">
    <property type="entry name" value="Cysteine proteinases"/>
    <property type="match status" value="1"/>
</dbReference>
<evidence type="ECO:0000313" key="3">
    <source>
        <dbReference type="EMBL" id="KAF0730884.1"/>
    </source>
</evidence>
<proteinExistence type="predicted"/>
<feature type="region of interest" description="Disordered" evidence="1">
    <location>
        <begin position="167"/>
        <end position="211"/>
    </location>
</feature>
<sequence length="211" mass="23040">MASKPTTAQQVQVEEPLVSINVSIDCNSAVKDQDHCGSWYRRVCLATAGEHLDLSEQQTLNEDAYSYASDKLGVPGACQTNCTKKQLTLGLSKWTSIEANLNVLHVQPITVTVQGGNPVWRNYRSKIVTQWPGVRSDHAAVDVGYGTNGTLSFFKIQNSSGSRCGQSGYMHKRGVGSTSTNHHLETNNEANDDEKVNATTKNNVKTKDNIN</sequence>
<dbReference type="Proteomes" id="UP000481153">
    <property type="component" value="Unassembled WGS sequence"/>
</dbReference>
<gene>
    <name evidence="3" type="ORF">Ae201684_011766</name>
</gene>
<comment type="caution">
    <text evidence="3">The sequence shown here is derived from an EMBL/GenBank/DDBJ whole genome shotgun (WGS) entry which is preliminary data.</text>
</comment>
<evidence type="ECO:0000259" key="2">
    <source>
        <dbReference type="SMART" id="SM00645"/>
    </source>
</evidence>
<dbReference type="EMBL" id="VJMJ01000149">
    <property type="protein sequence ID" value="KAF0730884.1"/>
    <property type="molecule type" value="Genomic_DNA"/>
</dbReference>
<protein>
    <recommendedName>
        <fullName evidence="2">Peptidase C1A papain C-terminal domain-containing protein</fullName>
    </recommendedName>
</protein>
<dbReference type="GO" id="GO:0006508">
    <property type="term" value="P:proteolysis"/>
    <property type="evidence" value="ECO:0007669"/>
    <property type="project" value="InterPro"/>
</dbReference>
<dbReference type="InterPro" id="IPR038765">
    <property type="entry name" value="Papain-like_cys_pep_sf"/>
</dbReference>
<dbReference type="GO" id="GO:0008234">
    <property type="term" value="F:cysteine-type peptidase activity"/>
    <property type="evidence" value="ECO:0007669"/>
    <property type="project" value="InterPro"/>
</dbReference>
<dbReference type="SUPFAM" id="SSF54001">
    <property type="entry name" value="Cysteine proteinases"/>
    <property type="match status" value="1"/>
</dbReference>
<organism evidence="3 4">
    <name type="scientific">Aphanomyces euteiches</name>
    <dbReference type="NCBI Taxonomy" id="100861"/>
    <lineage>
        <taxon>Eukaryota</taxon>
        <taxon>Sar</taxon>
        <taxon>Stramenopiles</taxon>
        <taxon>Oomycota</taxon>
        <taxon>Saprolegniomycetes</taxon>
        <taxon>Saprolegniales</taxon>
        <taxon>Verrucalvaceae</taxon>
        <taxon>Aphanomyces</taxon>
    </lineage>
</organism>